<name>A0A9D2RHJ7_9BURK</name>
<accession>A0A9D2RHJ7</accession>
<keyword evidence="3" id="KW-0677">Repeat</keyword>
<dbReference type="InterPro" id="IPR007055">
    <property type="entry name" value="BON_dom"/>
</dbReference>
<dbReference type="Proteomes" id="UP000823889">
    <property type="component" value="Unassembled WGS sequence"/>
</dbReference>
<evidence type="ECO:0000256" key="4">
    <source>
        <dbReference type="ARBA" id="ARBA00022764"/>
    </source>
</evidence>
<feature type="domain" description="BON" evidence="7">
    <location>
        <begin position="52"/>
        <end position="121"/>
    </location>
</feature>
<feature type="compositionally biased region" description="Low complexity" evidence="6">
    <location>
        <begin position="1"/>
        <end position="30"/>
    </location>
</feature>
<dbReference type="Gene3D" id="3.30.1340.30">
    <property type="match status" value="1"/>
</dbReference>
<dbReference type="PANTHER" id="PTHR34606">
    <property type="entry name" value="BON DOMAIN-CONTAINING PROTEIN"/>
    <property type="match status" value="1"/>
</dbReference>
<dbReference type="FunFam" id="3.30.1340.30:FF:000001">
    <property type="entry name" value="Molecular chaperone OsmY"/>
    <property type="match status" value="1"/>
</dbReference>
<evidence type="ECO:0000256" key="5">
    <source>
        <dbReference type="ARBA" id="ARBA00070588"/>
    </source>
</evidence>
<dbReference type="AlphaFoldDB" id="A0A9D2RHJ7"/>
<evidence type="ECO:0000256" key="2">
    <source>
        <dbReference type="ARBA" id="ARBA00022729"/>
    </source>
</evidence>
<comment type="subcellular location">
    <subcellularLocation>
        <location evidence="1">Periplasm</location>
    </subcellularLocation>
</comment>
<dbReference type="PROSITE" id="PS50914">
    <property type="entry name" value="BON"/>
    <property type="match status" value="1"/>
</dbReference>
<keyword evidence="2" id="KW-0732">Signal</keyword>
<dbReference type="InterPro" id="IPR051686">
    <property type="entry name" value="Lipoprotein_DolP"/>
</dbReference>
<evidence type="ECO:0000313" key="8">
    <source>
        <dbReference type="EMBL" id="HJD43737.1"/>
    </source>
</evidence>
<sequence length="122" mass="12219">MPGSSSNNTATGTTNSATPDAAPAANPSAATHDRATHTDKADESDSAGEAVTDAWITTKVKADLATTKDLKSTDIHVETNNGVVTLTGSAPSQAEIDRAVAATKGIKGVTKVESSGLAVKAK</sequence>
<dbReference type="PANTHER" id="PTHR34606:SF15">
    <property type="entry name" value="BON DOMAIN-CONTAINING PROTEIN"/>
    <property type="match status" value="1"/>
</dbReference>
<evidence type="ECO:0000256" key="6">
    <source>
        <dbReference type="SAM" id="MobiDB-lite"/>
    </source>
</evidence>
<gene>
    <name evidence="8" type="ORF">H9906_01740</name>
</gene>
<dbReference type="GO" id="GO:0042597">
    <property type="term" value="C:periplasmic space"/>
    <property type="evidence" value="ECO:0007669"/>
    <property type="project" value="UniProtKB-SubCell"/>
</dbReference>
<reference evidence="8" key="1">
    <citation type="journal article" date="2021" name="PeerJ">
        <title>Extensive microbial diversity within the chicken gut microbiome revealed by metagenomics and culture.</title>
        <authorList>
            <person name="Gilroy R."/>
            <person name="Ravi A."/>
            <person name="Getino M."/>
            <person name="Pursley I."/>
            <person name="Horton D.L."/>
            <person name="Alikhan N.F."/>
            <person name="Baker D."/>
            <person name="Gharbi K."/>
            <person name="Hall N."/>
            <person name="Watson M."/>
            <person name="Adriaenssens E.M."/>
            <person name="Foster-Nyarko E."/>
            <person name="Jarju S."/>
            <person name="Secka A."/>
            <person name="Antonio M."/>
            <person name="Oren A."/>
            <person name="Chaudhuri R.R."/>
            <person name="La Ragione R."/>
            <person name="Hildebrand F."/>
            <person name="Pallen M.J."/>
        </authorList>
    </citation>
    <scope>NUCLEOTIDE SEQUENCE</scope>
    <source>
        <strain evidence="8">9264</strain>
    </source>
</reference>
<dbReference type="Pfam" id="PF04972">
    <property type="entry name" value="BON"/>
    <property type="match status" value="1"/>
</dbReference>
<organism evidence="8 9">
    <name type="scientific">Candidatus Paenalcaligenes intestinipullorum</name>
    <dbReference type="NCBI Taxonomy" id="2838718"/>
    <lineage>
        <taxon>Bacteria</taxon>
        <taxon>Pseudomonadati</taxon>
        <taxon>Pseudomonadota</taxon>
        <taxon>Betaproteobacteria</taxon>
        <taxon>Burkholderiales</taxon>
        <taxon>Alcaligenaceae</taxon>
        <taxon>Paenalcaligenes</taxon>
    </lineage>
</organism>
<reference evidence="8" key="2">
    <citation type="submission" date="2021-04" db="EMBL/GenBank/DDBJ databases">
        <authorList>
            <person name="Gilroy R."/>
        </authorList>
    </citation>
    <scope>NUCLEOTIDE SEQUENCE</scope>
    <source>
        <strain evidence="8">9264</strain>
    </source>
</reference>
<dbReference type="InterPro" id="IPR014004">
    <property type="entry name" value="Transpt-assoc_nodulatn_dom_bac"/>
</dbReference>
<evidence type="ECO:0000259" key="7">
    <source>
        <dbReference type="PROSITE" id="PS50914"/>
    </source>
</evidence>
<comment type="caution">
    <text evidence="8">The sequence shown here is derived from an EMBL/GenBank/DDBJ whole genome shotgun (WGS) entry which is preliminary data.</text>
</comment>
<dbReference type="SMART" id="SM00749">
    <property type="entry name" value="BON"/>
    <property type="match status" value="1"/>
</dbReference>
<evidence type="ECO:0000256" key="3">
    <source>
        <dbReference type="ARBA" id="ARBA00022737"/>
    </source>
</evidence>
<evidence type="ECO:0000256" key="1">
    <source>
        <dbReference type="ARBA" id="ARBA00004418"/>
    </source>
</evidence>
<keyword evidence="4" id="KW-0574">Periplasm</keyword>
<evidence type="ECO:0000313" key="9">
    <source>
        <dbReference type="Proteomes" id="UP000823889"/>
    </source>
</evidence>
<dbReference type="EMBL" id="DWUQ01000034">
    <property type="protein sequence ID" value="HJD43737.1"/>
    <property type="molecule type" value="Genomic_DNA"/>
</dbReference>
<feature type="compositionally biased region" description="Basic and acidic residues" evidence="6">
    <location>
        <begin position="31"/>
        <end position="43"/>
    </location>
</feature>
<protein>
    <recommendedName>
        <fullName evidence="5">Osmotically-inducible protein Y</fullName>
    </recommendedName>
</protein>
<feature type="region of interest" description="Disordered" evidence="6">
    <location>
        <begin position="1"/>
        <end position="50"/>
    </location>
</feature>
<proteinExistence type="predicted"/>